<proteinExistence type="predicted"/>
<protein>
    <submittedName>
        <fullName evidence="5">Carbohydrate kinase</fullName>
    </submittedName>
</protein>
<keyword evidence="6" id="KW-1185">Reference proteome</keyword>
<dbReference type="Pfam" id="PF00370">
    <property type="entry name" value="FGGY_N"/>
    <property type="match status" value="1"/>
</dbReference>
<dbReference type="OrthoDB" id="9805576at2"/>
<feature type="domain" description="Carbohydrate kinase FGGY N-terminal" evidence="3">
    <location>
        <begin position="5"/>
        <end position="242"/>
    </location>
</feature>
<name>A0A2H5F0W7_9RHOB</name>
<evidence type="ECO:0000259" key="4">
    <source>
        <dbReference type="Pfam" id="PF02782"/>
    </source>
</evidence>
<dbReference type="KEGG" id="pzh:CX676_14275"/>
<evidence type="ECO:0000313" key="6">
    <source>
        <dbReference type="Proteomes" id="UP000234530"/>
    </source>
</evidence>
<dbReference type="PANTHER" id="PTHR43435:SF4">
    <property type="entry name" value="FGGY CARBOHYDRATE KINASE DOMAIN-CONTAINING PROTEIN"/>
    <property type="match status" value="1"/>
</dbReference>
<dbReference type="AlphaFoldDB" id="A0A2H5F0W7"/>
<dbReference type="GO" id="GO:0019150">
    <property type="term" value="F:D-ribulokinase activity"/>
    <property type="evidence" value="ECO:0007669"/>
    <property type="project" value="TreeGrafter"/>
</dbReference>
<evidence type="ECO:0000313" key="5">
    <source>
        <dbReference type="EMBL" id="AUH65190.1"/>
    </source>
</evidence>
<reference evidence="5 6" key="1">
    <citation type="journal article" date="2013" name="Antonie Van Leeuwenhoek">
        <title>Paracoccus zhejiangensis sp. nov., isolated from activated sludge in wastewater-treatment system.</title>
        <authorList>
            <person name="Wu Z.G."/>
            <person name="Zhang D.F."/>
            <person name="Liu Y.L."/>
            <person name="Wang F."/>
            <person name="Jiang X."/>
            <person name="Li C."/>
            <person name="Li S.P."/>
            <person name="Hong Q."/>
            <person name="Li W.J."/>
        </authorList>
    </citation>
    <scope>NUCLEOTIDE SEQUENCE [LARGE SCALE GENOMIC DNA]</scope>
    <source>
        <strain evidence="5 6">J6</strain>
    </source>
</reference>
<evidence type="ECO:0000256" key="2">
    <source>
        <dbReference type="ARBA" id="ARBA00022777"/>
    </source>
</evidence>
<dbReference type="Proteomes" id="UP000234530">
    <property type="component" value="Chromosome"/>
</dbReference>
<dbReference type="InterPro" id="IPR018485">
    <property type="entry name" value="FGGY_C"/>
</dbReference>
<dbReference type="GO" id="GO:0019321">
    <property type="term" value="P:pentose metabolic process"/>
    <property type="evidence" value="ECO:0007669"/>
    <property type="project" value="TreeGrafter"/>
</dbReference>
<dbReference type="GO" id="GO:0005737">
    <property type="term" value="C:cytoplasm"/>
    <property type="evidence" value="ECO:0007669"/>
    <property type="project" value="TreeGrafter"/>
</dbReference>
<dbReference type="SUPFAM" id="SSF53067">
    <property type="entry name" value="Actin-like ATPase domain"/>
    <property type="match status" value="2"/>
</dbReference>
<evidence type="ECO:0000256" key="1">
    <source>
        <dbReference type="ARBA" id="ARBA00022679"/>
    </source>
</evidence>
<dbReference type="Pfam" id="PF02782">
    <property type="entry name" value="FGGY_C"/>
    <property type="match status" value="1"/>
</dbReference>
<dbReference type="PIRSF" id="PIRSF000538">
    <property type="entry name" value="GlpK"/>
    <property type="match status" value="1"/>
</dbReference>
<keyword evidence="1" id="KW-0808">Transferase</keyword>
<dbReference type="PANTHER" id="PTHR43435">
    <property type="entry name" value="RIBULOKINASE"/>
    <property type="match status" value="1"/>
</dbReference>
<dbReference type="InterPro" id="IPR018484">
    <property type="entry name" value="FGGY_N"/>
</dbReference>
<dbReference type="Gene3D" id="1.20.58.2240">
    <property type="match status" value="1"/>
</dbReference>
<keyword evidence="2 5" id="KW-0418">Kinase</keyword>
<dbReference type="EMBL" id="CP025430">
    <property type="protein sequence ID" value="AUH65190.1"/>
    <property type="molecule type" value="Genomic_DNA"/>
</dbReference>
<dbReference type="InterPro" id="IPR043129">
    <property type="entry name" value="ATPase_NBD"/>
</dbReference>
<gene>
    <name evidence="5" type="ORF">CX676_14275</name>
</gene>
<dbReference type="Gene3D" id="3.30.420.40">
    <property type="match status" value="1"/>
</dbReference>
<organism evidence="5 6">
    <name type="scientific">Paracoccus zhejiangensis</name>
    <dbReference type="NCBI Taxonomy" id="1077935"/>
    <lineage>
        <taxon>Bacteria</taxon>
        <taxon>Pseudomonadati</taxon>
        <taxon>Pseudomonadota</taxon>
        <taxon>Alphaproteobacteria</taxon>
        <taxon>Rhodobacterales</taxon>
        <taxon>Paracoccaceae</taxon>
        <taxon>Paracoccus</taxon>
    </lineage>
</organism>
<sequence>MLFSAVDVGSARARAAIFGPDGRLLARASHGFSTRTDPDGRAGYEFAEIWQAVADALREAQNMAGVSAEDISALAFDATCSLYVDAPGFAPDVIAWHDHRATVEAEELSATGHPLAARAGGQVSPEMQTPKLMWLARHRPEAWAGLTAVRDLGDQLAYAATGQDNRSLCTMVAKWPYIAEAGGWQQGLMAGLGLVDLPRGGAVLAPGAPIGALQADAADRLGLTTGCRVAAGLIDAFAGALGAASDMPVLIAGTSNCVMAADVPQKPAIWGPYPDAILPGEAVSEGGQSATGALLDRVRQCYPEPQSHGQILARLHPERQEPGAGLHVLPDIKGSRTPFADPLVRGVIHGATLDRSEAALDALYWRAAVGIALGTRQVIEHMGLGQPSRLAMAGGQARSPLMRQLYADVTGAEIHWQPEDAVLRGAAIAAAAPHLGGIRAAREVFALPAQITRPDPAAQARRERDWQIFRRLQQHRAEIDAIEAGSPQ</sequence>
<accession>A0A2H5F0W7</accession>
<dbReference type="InterPro" id="IPR000577">
    <property type="entry name" value="Carb_kinase_FGGY"/>
</dbReference>
<evidence type="ECO:0000259" key="3">
    <source>
        <dbReference type="Pfam" id="PF00370"/>
    </source>
</evidence>
<dbReference type="RefSeq" id="WP_101753215.1">
    <property type="nucleotide sequence ID" value="NZ_CP025430.1"/>
</dbReference>
<feature type="domain" description="Carbohydrate kinase FGGY C-terminal" evidence="4">
    <location>
        <begin position="250"/>
        <end position="431"/>
    </location>
</feature>